<sequence length="308" mass="33780">MADTPPPITGYKLPPLAWLRAFEAAARHSSFTAAAEELNLTQAAVSHQVRSLEKHLGVVLFERLPRSLRLTEIGSAYLPPLRRSFSELAAATTGLFGSTGRRSLTIRAPVSFVGLWLAQRLTNFQNRHPDIALRFASSVWTRSQSDEVADIDIRFGDGIWPGHSSELLIKTPSVVLCHPDLKPADPGRDGLAELVRRAPLIHVSDYEDLWQMLLVPLGIDLPQKGGISVDTNMGAVEMAAAGIGPVIAPQHLAEQSLASGRLVRCFDGFVPADQGHYILTADERRRASPETQLFRRWLLEEAATTMAQ</sequence>
<evidence type="ECO:0000256" key="2">
    <source>
        <dbReference type="ARBA" id="ARBA00023015"/>
    </source>
</evidence>
<dbReference type="PANTHER" id="PTHR30537:SF74">
    <property type="entry name" value="HTH-TYPE TRANSCRIPTIONAL REGULATOR TRPI"/>
    <property type="match status" value="1"/>
</dbReference>
<dbReference type="SUPFAM" id="SSF46785">
    <property type="entry name" value="Winged helix' DNA-binding domain"/>
    <property type="match status" value="1"/>
</dbReference>
<dbReference type="EMBL" id="JALDYZ010000001">
    <property type="protein sequence ID" value="MDI7920550.1"/>
    <property type="molecule type" value="Genomic_DNA"/>
</dbReference>
<keyword evidence="7" id="KW-1185">Reference proteome</keyword>
<evidence type="ECO:0000259" key="5">
    <source>
        <dbReference type="PROSITE" id="PS50931"/>
    </source>
</evidence>
<dbReference type="GO" id="GO:0006351">
    <property type="term" value="P:DNA-templated transcription"/>
    <property type="evidence" value="ECO:0007669"/>
    <property type="project" value="TreeGrafter"/>
</dbReference>
<dbReference type="InterPro" id="IPR000847">
    <property type="entry name" value="LysR_HTH_N"/>
</dbReference>
<gene>
    <name evidence="6" type="ORF">MRS75_00470</name>
</gene>
<dbReference type="InterPro" id="IPR058163">
    <property type="entry name" value="LysR-type_TF_proteobact-type"/>
</dbReference>
<reference evidence="6" key="1">
    <citation type="submission" date="2022-03" db="EMBL/GenBank/DDBJ databases">
        <title>Fererhizobium litorale gen. nov., sp. nov., isolated from sandy sediments of the Sea of Japan seashore.</title>
        <authorList>
            <person name="Romanenko L."/>
            <person name="Kurilenko V."/>
            <person name="Otstavnykh N."/>
            <person name="Svetashev V."/>
            <person name="Tekutyeva L."/>
            <person name="Isaeva M."/>
            <person name="Mikhailov V."/>
        </authorList>
    </citation>
    <scope>NUCLEOTIDE SEQUENCE</scope>
    <source>
        <strain evidence="6">KMM 9576</strain>
    </source>
</reference>
<evidence type="ECO:0000313" key="6">
    <source>
        <dbReference type="EMBL" id="MDI7920550.1"/>
    </source>
</evidence>
<dbReference type="CDD" id="cd08432">
    <property type="entry name" value="PBP2_GcdR_TrpI_HvrB_AmpR_like"/>
    <property type="match status" value="1"/>
</dbReference>
<dbReference type="AlphaFoldDB" id="A0AAE3QB33"/>
<dbReference type="FunFam" id="1.10.10.10:FF:000038">
    <property type="entry name" value="Glycine cleavage system transcriptional activator"/>
    <property type="match status" value="1"/>
</dbReference>
<dbReference type="PANTHER" id="PTHR30537">
    <property type="entry name" value="HTH-TYPE TRANSCRIPTIONAL REGULATOR"/>
    <property type="match status" value="1"/>
</dbReference>
<evidence type="ECO:0000313" key="7">
    <source>
        <dbReference type="Proteomes" id="UP001161580"/>
    </source>
</evidence>
<dbReference type="Gene3D" id="3.40.190.10">
    <property type="entry name" value="Periplasmic binding protein-like II"/>
    <property type="match status" value="2"/>
</dbReference>
<dbReference type="Pfam" id="PF03466">
    <property type="entry name" value="LysR_substrate"/>
    <property type="match status" value="1"/>
</dbReference>
<dbReference type="Gene3D" id="1.10.10.10">
    <property type="entry name" value="Winged helix-like DNA-binding domain superfamily/Winged helix DNA-binding domain"/>
    <property type="match status" value="1"/>
</dbReference>
<dbReference type="GO" id="GO:0003700">
    <property type="term" value="F:DNA-binding transcription factor activity"/>
    <property type="evidence" value="ECO:0007669"/>
    <property type="project" value="InterPro"/>
</dbReference>
<feature type="domain" description="HTH lysR-type" evidence="5">
    <location>
        <begin position="14"/>
        <end position="71"/>
    </location>
</feature>
<dbReference type="Pfam" id="PF00126">
    <property type="entry name" value="HTH_1"/>
    <property type="match status" value="1"/>
</dbReference>
<keyword evidence="4" id="KW-0804">Transcription</keyword>
<comment type="similarity">
    <text evidence="1">Belongs to the LysR transcriptional regulatory family.</text>
</comment>
<dbReference type="GO" id="GO:0043565">
    <property type="term" value="F:sequence-specific DNA binding"/>
    <property type="evidence" value="ECO:0007669"/>
    <property type="project" value="TreeGrafter"/>
</dbReference>
<dbReference type="InterPro" id="IPR005119">
    <property type="entry name" value="LysR_subst-bd"/>
</dbReference>
<keyword evidence="2" id="KW-0805">Transcription regulation</keyword>
<dbReference type="PROSITE" id="PS50931">
    <property type="entry name" value="HTH_LYSR"/>
    <property type="match status" value="1"/>
</dbReference>
<accession>A0AAE3QB33</accession>
<proteinExistence type="inferred from homology"/>
<evidence type="ECO:0000256" key="1">
    <source>
        <dbReference type="ARBA" id="ARBA00009437"/>
    </source>
</evidence>
<dbReference type="PRINTS" id="PR00039">
    <property type="entry name" value="HTHLYSR"/>
</dbReference>
<evidence type="ECO:0000256" key="4">
    <source>
        <dbReference type="ARBA" id="ARBA00023163"/>
    </source>
</evidence>
<comment type="caution">
    <text evidence="6">The sequence shown here is derived from an EMBL/GenBank/DDBJ whole genome shotgun (WGS) entry which is preliminary data.</text>
</comment>
<keyword evidence="3" id="KW-0238">DNA-binding</keyword>
<protein>
    <submittedName>
        <fullName evidence="6">LysR substrate-binding domain-containing protein</fullName>
    </submittedName>
</protein>
<organism evidence="6 7">
    <name type="scientific">Ferirhizobium litorale</name>
    <dbReference type="NCBI Taxonomy" id="2927786"/>
    <lineage>
        <taxon>Bacteria</taxon>
        <taxon>Pseudomonadati</taxon>
        <taxon>Pseudomonadota</taxon>
        <taxon>Alphaproteobacteria</taxon>
        <taxon>Hyphomicrobiales</taxon>
        <taxon>Rhizobiaceae</taxon>
        <taxon>Ferirhizobium</taxon>
    </lineage>
</organism>
<evidence type="ECO:0000256" key="3">
    <source>
        <dbReference type="ARBA" id="ARBA00023125"/>
    </source>
</evidence>
<dbReference type="InterPro" id="IPR036388">
    <property type="entry name" value="WH-like_DNA-bd_sf"/>
</dbReference>
<dbReference type="SUPFAM" id="SSF53850">
    <property type="entry name" value="Periplasmic binding protein-like II"/>
    <property type="match status" value="1"/>
</dbReference>
<dbReference type="Proteomes" id="UP001161580">
    <property type="component" value="Unassembled WGS sequence"/>
</dbReference>
<dbReference type="RefSeq" id="WP_311784745.1">
    <property type="nucleotide sequence ID" value="NZ_JALDYY010000001.1"/>
</dbReference>
<dbReference type="InterPro" id="IPR036390">
    <property type="entry name" value="WH_DNA-bd_sf"/>
</dbReference>
<name>A0AAE3QB33_9HYPH</name>